<evidence type="ECO:0008006" key="4">
    <source>
        <dbReference type="Google" id="ProtNLM"/>
    </source>
</evidence>
<dbReference type="Proteomes" id="UP001610818">
    <property type="component" value="Unassembled WGS sequence"/>
</dbReference>
<evidence type="ECO:0000256" key="1">
    <source>
        <dbReference type="SAM" id="MobiDB-lite"/>
    </source>
</evidence>
<organism evidence="2 3">
    <name type="scientific">Streptomyces longisporoflavus</name>
    <dbReference type="NCBI Taxonomy" id="28044"/>
    <lineage>
        <taxon>Bacteria</taxon>
        <taxon>Bacillati</taxon>
        <taxon>Actinomycetota</taxon>
        <taxon>Actinomycetes</taxon>
        <taxon>Kitasatosporales</taxon>
        <taxon>Streptomycetaceae</taxon>
        <taxon>Streptomyces</taxon>
    </lineage>
</organism>
<comment type="caution">
    <text evidence="2">The sequence shown here is derived from an EMBL/GenBank/DDBJ whole genome shotgun (WGS) entry which is preliminary data.</text>
</comment>
<evidence type="ECO:0000313" key="3">
    <source>
        <dbReference type="Proteomes" id="UP001610818"/>
    </source>
</evidence>
<evidence type="ECO:0000313" key="2">
    <source>
        <dbReference type="EMBL" id="MFH8550667.1"/>
    </source>
</evidence>
<proteinExistence type="predicted"/>
<dbReference type="RefSeq" id="WP_397717234.1">
    <property type="nucleotide sequence ID" value="NZ_JBIRGN010000008.1"/>
</dbReference>
<accession>A0ABW7R0V6</accession>
<protein>
    <recommendedName>
        <fullName evidence="4">Lipoprotein</fullName>
    </recommendedName>
</protein>
<dbReference type="EMBL" id="JBIRGQ010000008">
    <property type="protein sequence ID" value="MFH8550667.1"/>
    <property type="molecule type" value="Genomic_DNA"/>
</dbReference>
<reference evidence="2 3" key="1">
    <citation type="submission" date="2024-10" db="EMBL/GenBank/DDBJ databases">
        <title>The Natural Products Discovery Center: Release of the First 8490 Sequenced Strains for Exploring Actinobacteria Biosynthetic Diversity.</title>
        <authorList>
            <person name="Kalkreuter E."/>
            <person name="Kautsar S.A."/>
            <person name="Yang D."/>
            <person name="Bader C.D."/>
            <person name="Teijaro C.N."/>
            <person name="Fluegel L."/>
            <person name="Davis C.M."/>
            <person name="Simpson J.R."/>
            <person name="Lauterbach L."/>
            <person name="Steele A.D."/>
            <person name="Gui C."/>
            <person name="Meng S."/>
            <person name="Li G."/>
            <person name="Viehrig K."/>
            <person name="Ye F."/>
            <person name="Su P."/>
            <person name="Kiefer A.F."/>
            <person name="Nichols A."/>
            <person name="Cepeda A.J."/>
            <person name="Yan W."/>
            <person name="Fan B."/>
            <person name="Jiang Y."/>
            <person name="Adhikari A."/>
            <person name="Zheng C.-J."/>
            <person name="Schuster L."/>
            <person name="Cowan T.M."/>
            <person name="Smanski M.J."/>
            <person name="Chevrette M.G."/>
            <person name="De Carvalho L.P.S."/>
            <person name="Shen B."/>
        </authorList>
    </citation>
    <scope>NUCLEOTIDE SEQUENCE [LARGE SCALE GENOMIC DNA]</scope>
    <source>
        <strain evidence="2 3">NPDC017990</strain>
    </source>
</reference>
<gene>
    <name evidence="2" type="ORF">ACH4F9_37310</name>
</gene>
<keyword evidence="3" id="KW-1185">Reference proteome</keyword>
<feature type="region of interest" description="Disordered" evidence="1">
    <location>
        <begin position="49"/>
        <end position="92"/>
    </location>
</feature>
<name>A0ABW7R0V6_9ACTN</name>
<sequence>MGEIDEQETVVVPRRMFSRTSIRTSRRARALRAAAPIAILALALTACGGSDSGGKSADKPNRGSSDSTPKGDNPEGGETESGPMKAGESITVPFKENGPKITYEIAAQKVDLSTEAEAKKIANDPKNAKGLIAAIAHVKFTNTSGGVVESSPDIGRATEIYADGAPASLVLMAAEDAPGCDRTIDIENWKAGQSYTICRTYMVPANAKEIEVRWSDQGGTTYSWAFAAK</sequence>